<dbReference type="PROSITE" id="PS50297">
    <property type="entry name" value="ANK_REP_REGION"/>
    <property type="match status" value="7"/>
</dbReference>
<organism evidence="7 8">
    <name type="scientific">Madurella mycetomatis</name>
    <dbReference type="NCBI Taxonomy" id="100816"/>
    <lineage>
        <taxon>Eukaryota</taxon>
        <taxon>Fungi</taxon>
        <taxon>Dikarya</taxon>
        <taxon>Ascomycota</taxon>
        <taxon>Pezizomycotina</taxon>
        <taxon>Sordariomycetes</taxon>
        <taxon>Sordariomycetidae</taxon>
        <taxon>Sordariales</taxon>
        <taxon>Sordariales incertae sedis</taxon>
        <taxon>Madurella</taxon>
    </lineage>
</organism>
<dbReference type="STRING" id="100816.A0A175WIF9"/>
<feature type="repeat" description="ANK" evidence="3">
    <location>
        <begin position="1045"/>
        <end position="1083"/>
    </location>
</feature>
<feature type="transmembrane region" description="Helical" evidence="5">
    <location>
        <begin position="61"/>
        <end position="82"/>
    </location>
</feature>
<dbReference type="InterPro" id="IPR002110">
    <property type="entry name" value="Ankyrin_rpt"/>
</dbReference>
<keyword evidence="1" id="KW-0677">Repeat</keyword>
<dbReference type="OrthoDB" id="4589912at2759"/>
<feature type="repeat" description="ANK" evidence="3">
    <location>
        <begin position="947"/>
        <end position="979"/>
    </location>
</feature>
<proteinExistence type="predicted"/>
<feature type="signal peptide" evidence="6">
    <location>
        <begin position="1"/>
        <end position="21"/>
    </location>
</feature>
<feature type="transmembrane region" description="Helical" evidence="5">
    <location>
        <begin position="227"/>
        <end position="252"/>
    </location>
</feature>
<dbReference type="Pfam" id="PF12796">
    <property type="entry name" value="Ank_2"/>
    <property type="match status" value="3"/>
</dbReference>
<dbReference type="EMBL" id="LCTW02000010">
    <property type="protein sequence ID" value="KXX82674.1"/>
    <property type="molecule type" value="Genomic_DNA"/>
</dbReference>
<evidence type="ECO:0000313" key="8">
    <source>
        <dbReference type="Proteomes" id="UP000078237"/>
    </source>
</evidence>
<feature type="repeat" description="ANK" evidence="3">
    <location>
        <begin position="1084"/>
        <end position="1116"/>
    </location>
</feature>
<accession>A0A175WIF9</accession>
<feature type="transmembrane region" description="Helical" evidence="5">
    <location>
        <begin position="355"/>
        <end position="372"/>
    </location>
</feature>
<evidence type="ECO:0000256" key="6">
    <source>
        <dbReference type="SAM" id="SignalP"/>
    </source>
</evidence>
<dbReference type="SUPFAM" id="SSF48403">
    <property type="entry name" value="Ankyrin repeat"/>
    <property type="match status" value="1"/>
</dbReference>
<gene>
    <name evidence="7" type="ORF">MMYC01_201108</name>
</gene>
<feature type="repeat" description="ANK" evidence="3">
    <location>
        <begin position="980"/>
        <end position="1012"/>
    </location>
</feature>
<evidence type="ECO:0000256" key="5">
    <source>
        <dbReference type="SAM" id="Phobius"/>
    </source>
</evidence>
<feature type="transmembrane region" description="Helical" evidence="5">
    <location>
        <begin position="264"/>
        <end position="287"/>
    </location>
</feature>
<keyword evidence="5" id="KW-0472">Membrane</keyword>
<evidence type="ECO:0000256" key="3">
    <source>
        <dbReference type="PROSITE-ProRule" id="PRU00023"/>
    </source>
</evidence>
<dbReference type="SMART" id="SM00248">
    <property type="entry name" value="ANK"/>
    <property type="match status" value="9"/>
</dbReference>
<keyword evidence="5" id="KW-0812">Transmembrane</keyword>
<protein>
    <submittedName>
        <fullName evidence="7">Serine/threonine-protein phosphatase 6 regulatory ankyrin repeat subunit B</fullName>
    </submittedName>
</protein>
<sequence length="1226" mass="135575">MLAAGQLRLLVGACVVTCVIADNGDDFSNNLFTDLAPLLALFGERVTMQFMSQSMGWADNIILAMAPLGIMTAMVGAIRVGGPSWLKAIIGRARESRAVAEAELMSSTSNDVCELWNGQEIVRVMGSGPIREFVILLPKGRSKDGNLAKKRGLLGCLTTRYPNDGTPSSLERCLEMRAMGLKDSEVYGYIEKYELVKNSPLAVVRNTNAAIPNLTLNVHNQVGRGELYVVAVLGVALQLGVLVYCGFATRYLMLPKDGNPVDDYAFPCTACGTLLLIAGMLLCAHIVETSTLETRYRPGPGKEARVIWLQRSGTVNDQAFESFAIFPEDRQALVTTSHRASGEQERSAGTNIQETITVAGVLISISGFIIQFTGLHGMHWSASVAQLGAIIVMTILRAPKAFPLISGHELDWLAMTLGKPARAPWLLSPKTCTGWKKYCRPWIDGDDDWDWKVAVVEDPKGREILKTNSDIDSRSKAHKLMKIRRDLSELADWLGPASIEAISLARAIEIVMDALFNTLTREFTWSLTVSGKQLYFVHNKEQERGREKDRDQYKAVTTDDTWLQAKGTLVKPNLQLLDTHTAALYRDLRWWMPDGPVRVIEVKVNDREPRTDGSVLQIEDDRVVGFTSGPTSSSSNDSIHQYRRKPPGPPCPDSSLAVESFSPLATLYTQYMFSAFMWAAAKKMEKPLEDSADLRRSWSNTTSADPALQPIALQSTQLSKMAQDIQTTGIGSLEEIYLAIIPPLSAMDRLPRPDPVVKWAREQASSHEQLGHWKEAADVYMQLFRTAETFPVEADIHAMATALLVEYLRAVTDAIELGKAQLFDERHVQELEQLKSDLDTKLQADCDSGILAELMGLHEAQGRSWRCSFVKEFEPVKDENTKLKFTTLHKAACYGAMGIEQIISSTGVNERDIFDWTPLHYAATEPSGTTLQKLLTYRADVNAGDIRRRTPLHYACWHDDDSIVRSLLQAGAEINLRDIDGMTPIHHAVINGRRRVMRSLIKAGATIDVVDGLGNTPLLLATYKAHVDLVEELWEYSNATLRNHNGRTPLHLAVMAATSEVSRREKIVELLLEKGADKEAKDNGGRTPLSLAAIKGYKPIVRLLLEKNADKNARDGEGRTPLYQAAIKGYEPIIKLLLEEGADNEDIDSKDDSGQTPLLWADIDSKDDFGQTPLLYAAKSEHEGVVKLLLATGKADIDSKDDCGQTPLLWAAKNGHEGVVKLLQRK</sequence>
<feature type="compositionally biased region" description="Low complexity" evidence="4">
    <location>
        <begin position="628"/>
        <end position="638"/>
    </location>
</feature>
<dbReference type="Pfam" id="PF00023">
    <property type="entry name" value="Ank"/>
    <property type="match status" value="1"/>
</dbReference>
<dbReference type="Proteomes" id="UP000078237">
    <property type="component" value="Unassembled WGS sequence"/>
</dbReference>
<dbReference type="AlphaFoldDB" id="A0A175WIF9"/>
<keyword evidence="5" id="KW-1133">Transmembrane helix</keyword>
<dbReference type="VEuPathDB" id="FungiDB:MMYC01_201108"/>
<comment type="caution">
    <text evidence="7">The sequence shown here is derived from an EMBL/GenBank/DDBJ whole genome shotgun (WGS) entry which is preliminary data.</text>
</comment>
<reference evidence="7 8" key="1">
    <citation type="journal article" date="2016" name="Genome Announc.">
        <title>Genome Sequence of Madurella mycetomatis mm55, Isolated from a Human Mycetoma Case in Sudan.</title>
        <authorList>
            <person name="Smit S."/>
            <person name="Derks M.F."/>
            <person name="Bervoets S."/>
            <person name="Fahal A."/>
            <person name="van Leeuwen W."/>
            <person name="van Belkum A."/>
            <person name="van de Sande W.W."/>
        </authorList>
    </citation>
    <scope>NUCLEOTIDE SEQUENCE [LARGE SCALE GENOMIC DNA]</scope>
    <source>
        <strain evidence="8">mm55</strain>
    </source>
</reference>
<evidence type="ECO:0000256" key="4">
    <source>
        <dbReference type="SAM" id="MobiDB-lite"/>
    </source>
</evidence>
<dbReference type="PROSITE" id="PS50088">
    <property type="entry name" value="ANK_REPEAT"/>
    <property type="match status" value="8"/>
</dbReference>
<keyword evidence="2 3" id="KW-0040">ANK repeat</keyword>
<feature type="chain" id="PRO_5008044052" evidence="6">
    <location>
        <begin position="22"/>
        <end position="1226"/>
    </location>
</feature>
<feature type="repeat" description="ANK" evidence="3">
    <location>
        <begin position="1117"/>
        <end position="1149"/>
    </location>
</feature>
<keyword evidence="8" id="KW-1185">Reference proteome</keyword>
<evidence type="ECO:0000256" key="2">
    <source>
        <dbReference type="ARBA" id="ARBA00023043"/>
    </source>
</evidence>
<feature type="repeat" description="ANK" evidence="3">
    <location>
        <begin position="1169"/>
        <end position="1193"/>
    </location>
</feature>
<evidence type="ECO:0000313" key="7">
    <source>
        <dbReference type="EMBL" id="KXX82674.1"/>
    </source>
</evidence>
<dbReference type="Gene3D" id="1.25.40.20">
    <property type="entry name" value="Ankyrin repeat-containing domain"/>
    <property type="match status" value="3"/>
</dbReference>
<feature type="region of interest" description="Disordered" evidence="4">
    <location>
        <begin position="625"/>
        <end position="653"/>
    </location>
</feature>
<name>A0A175WIF9_9PEZI</name>
<dbReference type="PANTHER" id="PTHR24173">
    <property type="entry name" value="ANKYRIN REPEAT CONTAINING"/>
    <property type="match status" value="1"/>
</dbReference>
<feature type="repeat" description="ANK" evidence="3">
    <location>
        <begin position="914"/>
        <end position="946"/>
    </location>
</feature>
<feature type="repeat" description="ANK" evidence="3">
    <location>
        <begin position="1203"/>
        <end position="1226"/>
    </location>
</feature>
<dbReference type="InterPro" id="IPR036770">
    <property type="entry name" value="Ankyrin_rpt-contain_sf"/>
</dbReference>
<dbReference type="PRINTS" id="PR01415">
    <property type="entry name" value="ANKYRIN"/>
</dbReference>
<keyword evidence="6" id="KW-0732">Signal</keyword>
<dbReference type="PANTHER" id="PTHR24173:SF74">
    <property type="entry name" value="ANKYRIN REPEAT DOMAIN-CONTAINING PROTEIN 16"/>
    <property type="match status" value="1"/>
</dbReference>
<evidence type="ECO:0000256" key="1">
    <source>
        <dbReference type="ARBA" id="ARBA00022737"/>
    </source>
</evidence>